<accession>A0A0M3JE09</accession>
<keyword evidence="6 7" id="KW-0067">ATP-binding</keyword>
<dbReference type="WBParaSite" id="ASIM_0000584001-mRNA-1">
    <property type="protein sequence ID" value="ASIM_0000584001-mRNA-1"/>
    <property type="gene ID" value="ASIM_0000584001"/>
</dbReference>
<dbReference type="InterPro" id="IPR050205">
    <property type="entry name" value="CDPK_Ser/Thr_kinases"/>
</dbReference>
<evidence type="ECO:0000256" key="1">
    <source>
        <dbReference type="ARBA" id="ARBA00006692"/>
    </source>
</evidence>
<keyword evidence="4 7" id="KW-0547">Nucleotide-binding</keyword>
<evidence type="ECO:0000256" key="5">
    <source>
        <dbReference type="ARBA" id="ARBA00022777"/>
    </source>
</evidence>
<keyword evidence="3" id="KW-0808">Transferase</keyword>
<dbReference type="WBParaSite" id="ASIM_0000585001-mRNA-1">
    <property type="protein sequence ID" value="ASIM_0000585001-mRNA-1"/>
    <property type="gene ID" value="ASIM_0000585001"/>
</dbReference>
<name>A0A0M3JE09_ANISI</name>
<reference evidence="9 10" key="1">
    <citation type="submission" date="2017-02" db="UniProtKB">
        <authorList>
            <consortium name="WormBaseParasite"/>
        </authorList>
    </citation>
    <scope>IDENTIFICATION</scope>
</reference>
<dbReference type="SMART" id="SM00220">
    <property type="entry name" value="S_TKc"/>
    <property type="match status" value="1"/>
</dbReference>
<evidence type="ECO:0000256" key="7">
    <source>
        <dbReference type="PROSITE-ProRule" id="PRU10141"/>
    </source>
</evidence>
<dbReference type="AlphaFoldDB" id="A0A0M3JE09"/>
<dbReference type="PROSITE" id="PS50011">
    <property type="entry name" value="PROTEIN_KINASE_DOM"/>
    <property type="match status" value="1"/>
</dbReference>
<sequence>LTDDHLGSGAYASVQTGISIATGKEFAVKLVDKHEQGHTRSRIMREVDTFNMCINHPNIVQLHEWFEDHDYFYLVFEKMRGGPLLNHIQQKGFFTEQEASKVTRDIANALKYLHDRG</sequence>
<dbReference type="Gene3D" id="1.10.510.10">
    <property type="entry name" value="Transferase(Phosphotransferase) domain 1"/>
    <property type="match status" value="1"/>
</dbReference>
<evidence type="ECO:0000256" key="6">
    <source>
        <dbReference type="ARBA" id="ARBA00022840"/>
    </source>
</evidence>
<dbReference type="Gene3D" id="3.30.200.20">
    <property type="entry name" value="Phosphorylase Kinase, domain 1"/>
    <property type="match status" value="1"/>
</dbReference>
<dbReference type="GO" id="GO:0004674">
    <property type="term" value="F:protein serine/threonine kinase activity"/>
    <property type="evidence" value="ECO:0007669"/>
    <property type="project" value="UniProtKB-KW"/>
</dbReference>
<evidence type="ECO:0000259" key="8">
    <source>
        <dbReference type="PROSITE" id="PS50011"/>
    </source>
</evidence>
<evidence type="ECO:0000313" key="10">
    <source>
        <dbReference type="WBParaSite" id="ASIM_0000585001-mRNA-1"/>
    </source>
</evidence>
<keyword evidence="5" id="KW-0418">Kinase</keyword>
<dbReference type="InterPro" id="IPR017441">
    <property type="entry name" value="Protein_kinase_ATP_BS"/>
</dbReference>
<dbReference type="SUPFAM" id="SSF56112">
    <property type="entry name" value="Protein kinase-like (PK-like)"/>
    <property type="match status" value="1"/>
</dbReference>
<feature type="domain" description="Protein kinase" evidence="8">
    <location>
        <begin position="1"/>
        <end position="117"/>
    </location>
</feature>
<evidence type="ECO:0000256" key="4">
    <source>
        <dbReference type="ARBA" id="ARBA00022741"/>
    </source>
</evidence>
<evidence type="ECO:0000256" key="2">
    <source>
        <dbReference type="ARBA" id="ARBA00022527"/>
    </source>
</evidence>
<protein>
    <submittedName>
        <fullName evidence="9 10">Protein kinase domain-containing protein</fullName>
    </submittedName>
</protein>
<keyword evidence="2" id="KW-0723">Serine/threonine-protein kinase</keyword>
<organism evidence="10">
    <name type="scientific">Anisakis simplex</name>
    <name type="common">Herring worm</name>
    <dbReference type="NCBI Taxonomy" id="6269"/>
    <lineage>
        <taxon>Eukaryota</taxon>
        <taxon>Metazoa</taxon>
        <taxon>Ecdysozoa</taxon>
        <taxon>Nematoda</taxon>
        <taxon>Chromadorea</taxon>
        <taxon>Rhabditida</taxon>
        <taxon>Spirurina</taxon>
        <taxon>Ascaridomorpha</taxon>
        <taxon>Ascaridoidea</taxon>
        <taxon>Anisakidae</taxon>
        <taxon>Anisakis</taxon>
        <taxon>Anisakis simplex complex</taxon>
    </lineage>
</organism>
<dbReference type="PROSITE" id="PS00107">
    <property type="entry name" value="PROTEIN_KINASE_ATP"/>
    <property type="match status" value="1"/>
</dbReference>
<evidence type="ECO:0000313" key="9">
    <source>
        <dbReference type="WBParaSite" id="ASIM_0000584001-mRNA-1"/>
    </source>
</evidence>
<feature type="binding site" evidence="7">
    <location>
        <position position="29"/>
    </location>
    <ligand>
        <name>ATP</name>
        <dbReference type="ChEBI" id="CHEBI:30616"/>
    </ligand>
</feature>
<dbReference type="FunFam" id="3.30.200.20:FF:000906">
    <property type="entry name" value="CRE-MNK-1 protein"/>
    <property type="match status" value="1"/>
</dbReference>
<dbReference type="GO" id="GO:0005524">
    <property type="term" value="F:ATP binding"/>
    <property type="evidence" value="ECO:0007669"/>
    <property type="project" value="UniProtKB-UniRule"/>
</dbReference>
<proteinExistence type="inferred from homology"/>
<dbReference type="InterPro" id="IPR000719">
    <property type="entry name" value="Prot_kinase_dom"/>
</dbReference>
<comment type="similarity">
    <text evidence="1">Belongs to the protein kinase superfamily. CAMK Ser/Thr protein kinase family.</text>
</comment>
<dbReference type="PANTHER" id="PTHR24349">
    <property type="entry name" value="SERINE/THREONINE-PROTEIN KINASE"/>
    <property type="match status" value="1"/>
</dbReference>
<dbReference type="Pfam" id="PF00069">
    <property type="entry name" value="Pkinase"/>
    <property type="match status" value="1"/>
</dbReference>
<dbReference type="InterPro" id="IPR011009">
    <property type="entry name" value="Kinase-like_dom_sf"/>
</dbReference>
<evidence type="ECO:0000256" key="3">
    <source>
        <dbReference type="ARBA" id="ARBA00022679"/>
    </source>
</evidence>